<comment type="caution">
    <text evidence="2">The sequence shown here is derived from an EMBL/GenBank/DDBJ whole genome shotgun (WGS) entry which is preliminary data.</text>
</comment>
<name>A0A1F8G0U4_9BACT</name>
<accession>A0A1F8G0U4</accession>
<sequence>MKVIHYNIVLQPEPEGGYTVLVPALPGCISYGKTLGAAKKLAQDAIVGYITSLKKHGQSIPRDDSRLVDTVRIKFDAKARTYA</sequence>
<dbReference type="InterPro" id="IPR031807">
    <property type="entry name" value="HicB-like"/>
</dbReference>
<feature type="domain" description="HicB-like antitoxin of toxin-antitoxin system" evidence="1">
    <location>
        <begin position="6"/>
        <end position="63"/>
    </location>
</feature>
<dbReference type="Pfam" id="PF15919">
    <property type="entry name" value="HicB_lk_antitox"/>
    <property type="match status" value="1"/>
</dbReference>
<dbReference type="STRING" id="1802689.A3F25_02670"/>
<gene>
    <name evidence="2" type="ORF">A3F25_02670</name>
</gene>
<evidence type="ECO:0000259" key="1">
    <source>
        <dbReference type="Pfam" id="PF15919"/>
    </source>
</evidence>
<proteinExistence type="predicted"/>
<dbReference type="EMBL" id="MGKD01000025">
    <property type="protein sequence ID" value="OGN18982.1"/>
    <property type="molecule type" value="Genomic_DNA"/>
</dbReference>
<dbReference type="PANTHER" id="PTHR34504">
    <property type="entry name" value="ANTITOXIN HICB"/>
    <property type="match status" value="1"/>
</dbReference>
<evidence type="ECO:0000313" key="3">
    <source>
        <dbReference type="Proteomes" id="UP000177478"/>
    </source>
</evidence>
<evidence type="ECO:0000313" key="2">
    <source>
        <dbReference type="EMBL" id="OGN18982.1"/>
    </source>
</evidence>
<reference evidence="2 3" key="1">
    <citation type="journal article" date="2016" name="Nat. Commun.">
        <title>Thousands of microbial genomes shed light on interconnected biogeochemical processes in an aquifer system.</title>
        <authorList>
            <person name="Anantharaman K."/>
            <person name="Brown C.T."/>
            <person name="Hug L.A."/>
            <person name="Sharon I."/>
            <person name="Castelle C.J."/>
            <person name="Probst A.J."/>
            <person name="Thomas B.C."/>
            <person name="Singh A."/>
            <person name="Wilkins M.J."/>
            <person name="Karaoz U."/>
            <person name="Brodie E.L."/>
            <person name="Williams K.H."/>
            <person name="Hubbard S.S."/>
            <person name="Banfield J.F."/>
        </authorList>
    </citation>
    <scope>NUCLEOTIDE SEQUENCE [LARGE SCALE GENOMIC DNA]</scope>
</reference>
<organism evidence="2 3">
    <name type="scientific">Candidatus Yanofskybacteria bacterium RIFCSPHIGHO2_12_FULL_45_19b</name>
    <dbReference type="NCBI Taxonomy" id="1802689"/>
    <lineage>
        <taxon>Bacteria</taxon>
        <taxon>Candidatus Yanofskyibacteriota</taxon>
    </lineage>
</organism>
<dbReference type="InterPro" id="IPR051404">
    <property type="entry name" value="TA_system_antitoxin"/>
</dbReference>
<dbReference type="AlphaFoldDB" id="A0A1F8G0U4"/>
<dbReference type="Gene3D" id="3.30.160.250">
    <property type="match status" value="1"/>
</dbReference>
<dbReference type="PANTHER" id="PTHR34504:SF2">
    <property type="entry name" value="UPF0150 PROTEIN SSL0259"/>
    <property type="match status" value="1"/>
</dbReference>
<protein>
    <recommendedName>
        <fullName evidence="1">HicB-like antitoxin of toxin-antitoxin system domain-containing protein</fullName>
    </recommendedName>
</protein>
<dbReference type="Proteomes" id="UP000177478">
    <property type="component" value="Unassembled WGS sequence"/>
</dbReference>
<dbReference type="InterPro" id="IPR035069">
    <property type="entry name" value="TTHA1013/TTHA0281-like"/>
</dbReference>
<dbReference type="SUPFAM" id="SSF143100">
    <property type="entry name" value="TTHA1013/TTHA0281-like"/>
    <property type="match status" value="1"/>
</dbReference>